<evidence type="ECO:0000313" key="10">
    <source>
        <dbReference type="Proteomes" id="UP001056132"/>
    </source>
</evidence>
<dbReference type="PANTHER" id="PTHR43884">
    <property type="entry name" value="ACYL-COA DEHYDROGENASE"/>
    <property type="match status" value="1"/>
</dbReference>
<dbReference type="InterPro" id="IPR006091">
    <property type="entry name" value="Acyl-CoA_Oxase/DH_mid-dom"/>
</dbReference>
<dbReference type="SUPFAM" id="SSF56645">
    <property type="entry name" value="Acyl-CoA dehydrogenase NM domain-like"/>
    <property type="match status" value="1"/>
</dbReference>
<dbReference type="Gene3D" id="2.40.110.10">
    <property type="entry name" value="Butyryl-CoA Dehydrogenase, subunit A, domain 2"/>
    <property type="match status" value="1"/>
</dbReference>
<dbReference type="Gene3D" id="1.10.540.10">
    <property type="entry name" value="Acyl-CoA dehydrogenase/oxidase, N-terminal domain"/>
    <property type="match status" value="1"/>
</dbReference>
<keyword evidence="3" id="KW-0285">Flavoprotein</keyword>
<dbReference type="Pfam" id="PF00441">
    <property type="entry name" value="Acyl-CoA_dh_1"/>
    <property type="match status" value="1"/>
</dbReference>
<organism evidence="9 10">
    <name type="scientific">Cupriavidus campinensis</name>
    <dbReference type="NCBI Taxonomy" id="151783"/>
    <lineage>
        <taxon>Bacteria</taxon>
        <taxon>Pseudomonadati</taxon>
        <taxon>Pseudomonadota</taxon>
        <taxon>Betaproteobacteria</taxon>
        <taxon>Burkholderiales</taxon>
        <taxon>Burkholderiaceae</taxon>
        <taxon>Cupriavidus</taxon>
    </lineage>
</organism>
<keyword evidence="5" id="KW-0560">Oxidoreductase</keyword>
<feature type="domain" description="Acyl-CoA oxidase/dehydrogenase middle" evidence="7">
    <location>
        <begin position="124"/>
        <end position="214"/>
    </location>
</feature>
<dbReference type="GO" id="GO:0003995">
    <property type="term" value="F:acyl-CoA dehydrogenase activity"/>
    <property type="evidence" value="ECO:0007669"/>
    <property type="project" value="TreeGrafter"/>
</dbReference>
<dbReference type="Pfam" id="PF02770">
    <property type="entry name" value="Acyl-CoA_dh_M"/>
    <property type="match status" value="1"/>
</dbReference>
<comment type="similarity">
    <text evidence="2">Belongs to the acyl-CoA dehydrogenase family.</text>
</comment>
<dbReference type="Proteomes" id="UP001056132">
    <property type="component" value="Chromosome 2"/>
</dbReference>
<gene>
    <name evidence="9" type="ORF">M5D45_21920</name>
</gene>
<feature type="domain" description="Acyl-CoA dehydrogenase/oxidase C-terminal" evidence="6">
    <location>
        <begin position="232"/>
        <end position="370"/>
    </location>
</feature>
<dbReference type="SUPFAM" id="SSF47203">
    <property type="entry name" value="Acyl-CoA dehydrogenase C-terminal domain-like"/>
    <property type="match status" value="1"/>
</dbReference>
<name>A0AAE9I873_9BURK</name>
<dbReference type="Pfam" id="PF02771">
    <property type="entry name" value="Acyl-CoA_dh_N"/>
    <property type="match status" value="1"/>
</dbReference>
<dbReference type="GO" id="GO:0050660">
    <property type="term" value="F:flavin adenine dinucleotide binding"/>
    <property type="evidence" value="ECO:0007669"/>
    <property type="project" value="InterPro"/>
</dbReference>
<evidence type="ECO:0000256" key="4">
    <source>
        <dbReference type="ARBA" id="ARBA00022827"/>
    </source>
</evidence>
<evidence type="ECO:0000256" key="2">
    <source>
        <dbReference type="ARBA" id="ARBA00009347"/>
    </source>
</evidence>
<dbReference type="InterPro" id="IPR046373">
    <property type="entry name" value="Acyl-CoA_Oxase/DH_mid-dom_sf"/>
</dbReference>
<sequence length="385" mass="41055">MEDRDDARIEERRMLQASVERFVARGYDFAQRRTALAESDGFSRRHWRTFAEMGWLALGLPEACGGLGDDMDQALLAEALGQAMPAEPWLANVALCAPLLANAGNTAHLAMAEAIAAGESFAALAAFEAQGRHDAFDVATQAEQRGTAQWVLDGSKTLVLGGGCADVLLVLARTAGARRDRHGLTLFAVPAGARGVSVQALPTYDGRQTATVTLRRVTVPDDTRIGPPGTAWPMVQAAIDRATVMACAEAVGAMTRAFALTREYVMTRQQFGRPLSANQVIRHRLVDLFVSIEQARAITEAAAAALQADDVTRMRAVSCAKAFVSTAGRALGEDAVQLHGAVGMTDEMEVGHCYKRLAAHANLFGDADWHLARLDALESAAQASA</sequence>
<evidence type="ECO:0000259" key="8">
    <source>
        <dbReference type="Pfam" id="PF02771"/>
    </source>
</evidence>
<dbReference type="InterPro" id="IPR036250">
    <property type="entry name" value="AcylCo_DH-like_C"/>
</dbReference>
<dbReference type="PANTHER" id="PTHR43884:SF20">
    <property type="entry name" value="ACYL-COA DEHYDROGENASE FADE28"/>
    <property type="match status" value="1"/>
</dbReference>
<dbReference type="InterPro" id="IPR009075">
    <property type="entry name" value="AcylCo_DH/oxidase_C"/>
</dbReference>
<accession>A0AAE9I873</accession>
<comment type="cofactor">
    <cofactor evidence="1">
        <name>FAD</name>
        <dbReference type="ChEBI" id="CHEBI:57692"/>
    </cofactor>
</comment>
<protein>
    <submittedName>
        <fullName evidence="9">Acyl-CoA dehydrogenase</fullName>
    </submittedName>
</protein>
<evidence type="ECO:0000256" key="1">
    <source>
        <dbReference type="ARBA" id="ARBA00001974"/>
    </source>
</evidence>
<dbReference type="InterPro" id="IPR013786">
    <property type="entry name" value="AcylCoA_DH/ox_N"/>
</dbReference>
<dbReference type="RefSeq" id="WP_250025898.1">
    <property type="nucleotide sequence ID" value="NZ_CP043441.1"/>
</dbReference>
<evidence type="ECO:0000256" key="3">
    <source>
        <dbReference type="ARBA" id="ARBA00022630"/>
    </source>
</evidence>
<feature type="domain" description="Acyl-CoA dehydrogenase/oxidase N-terminal" evidence="8">
    <location>
        <begin position="10"/>
        <end position="107"/>
    </location>
</feature>
<evidence type="ECO:0000259" key="7">
    <source>
        <dbReference type="Pfam" id="PF02770"/>
    </source>
</evidence>
<dbReference type="InterPro" id="IPR037069">
    <property type="entry name" value="AcylCoA_DH/ox_N_sf"/>
</dbReference>
<reference evidence="9" key="1">
    <citation type="journal article" date="2022" name="Microbiol. Resour. Announc.">
        <title>Genome Sequence of Cupriavidus campinensis Strain G5, a Member of a Bacterial Consortium Capable of Polyethylene Degradation.</title>
        <authorList>
            <person name="Schneider B."/>
            <person name="Pfeiffer F."/>
            <person name="Dyall-Smith M."/>
            <person name="Kunte H.J."/>
        </authorList>
    </citation>
    <scope>NUCLEOTIDE SEQUENCE</scope>
    <source>
        <strain evidence="9">G5</strain>
    </source>
</reference>
<reference evidence="9" key="2">
    <citation type="submission" date="2022-05" db="EMBL/GenBank/DDBJ databases">
        <authorList>
            <person name="Kunte H.-J."/>
        </authorList>
    </citation>
    <scope>NUCLEOTIDE SEQUENCE</scope>
    <source>
        <strain evidence="9">G5</strain>
    </source>
</reference>
<proteinExistence type="inferred from homology"/>
<dbReference type="AlphaFoldDB" id="A0AAE9I873"/>
<evidence type="ECO:0000259" key="6">
    <source>
        <dbReference type="Pfam" id="PF00441"/>
    </source>
</evidence>
<evidence type="ECO:0000256" key="5">
    <source>
        <dbReference type="ARBA" id="ARBA00023002"/>
    </source>
</evidence>
<evidence type="ECO:0000313" key="9">
    <source>
        <dbReference type="EMBL" id="URF07822.1"/>
    </source>
</evidence>
<dbReference type="InterPro" id="IPR009100">
    <property type="entry name" value="AcylCoA_DH/oxidase_NM_dom_sf"/>
</dbReference>
<keyword evidence="4" id="KW-0274">FAD</keyword>
<dbReference type="KEGG" id="ccam:M5D45_21920"/>
<dbReference type="EMBL" id="CP097331">
    <property type="protein sequence ID" value="URF07822.1"/>
    <property type="molecule type" value="Genomic_DNA"/>
</dbReference>
<dbReference type="Gene3D" id="1.20.140.10">
    <property type="entry name" value="Butyryl-CoA Dehydrogenase, subunit A, domain 3"/>
    <property type="match status" value="1"/>
</dbReference>
<dbReference type="CDD" id="cd00567">
    <property type="entry name" value="ACAD"/>
    <property type="match status" value="1"/>
</dbReference>